<dbReference type="RefSeq" id="WP_380691828.1">
    <property type="nucleotide sequence ID" value="NZ_JBHRSS010000010.1"/>
</dbReference>
<dbReference type="InterPro" id="IPR045865">
    <property type="entry name" value="ACT-like_dom_sf"/>
</dbReference>
<proteinExistence type="predicted"/>
<reference evidence="4" key="1">
    <citation type="journal article" date="2019" name="Int. J. Syst. Evol. Microbiol.">
        <title>The Global Catalogue of Microorganisms (GCM) 10K type strain sequencing project: providing services to taxonomists for standard genome sequencing and annotation.</title>
        <authorList>
            <consortium name="The Broad Institute Genomics Platform"/>
            <consortium name="The Broad Institute Genome Sequencing Center for Infectious Disease"/>
            <person name="Wu L."/>
            <person name="Ma J."/>
        </authorList>
    </citation>
    <scope>NUCLEOTIDE SEQUENCE [LARGE SCALE GENOMIC DNA]</scope>
    <source>
        <strain evidence="4">KCTC 52640</strain>
    </source>
</reference>
<dbReference type="Pfam" id="PF10000">
    <property type="entry name" value="ACT_3"/>
    <property type="match status" value="1"/>
</dbReference>
<sequence>MTAVAGNASTKTSLLLAQLAPIRQPGIYVFARIADDVHIDPGACLCVMNEPEGRSIIADIQHLPVGAVMTDYRAAWITLAVASRLEDVGLTAAVAQCLATAGISCNVVAGVRHDHLFVPLEAADRTLSLLETLQHEARDALARADIRAAESGAPT</sequence>
<dbReference type="Pfam" id="PF13840">
    <property type="entry name" value="ACT_7"/>
    <property type="match status" value="1"/>
</dbReference>
<dbReference type="PANTHER" id="PTHR39199">
    <property type="entry name" value="BLR5128 PROTEIN"/>
    <property type="match status" value="1"/>
</dbReference>
<evidence type="ECO:0000313" key="3">
    <source>
        <dbReference type="EMBL" id="MFC3106219.1"/>
    </source>
</evidence>
<dbReference type="PANTHER" id="PTHR39199:SF1">
    <property type="entry name" value="BLR5128 PROTEIN"/>
    <property type="match status" value="1"/>
</dbReference>
<feature type="domain" description="CASTOR ACT" evidence="2">
    <location>
        <begin position="75"/>
        <end position="131"/>
    </location>
</feature>
<organism evidence="3 4">
    <name type="scientific">Salinisphaera aquimarina</name>
    <dbReference type="NCBI Taxonomy" id="2094031"/>
    <lineage>
        <taxon>Bacteria</taxon>
        <taxon>Pseudomonadati</taxon>
        <taxon>Pseudomonadota</taxon>
        <taxon>Gammaproteobacteria</taxon>
        <taxon>Salinisphaerales</taxon>
        <taxon>Salinisphaeraceae</taxon>
        <taxon>Salinisphaera</taxon>
    </lineage>
</organism>
<evidence type="ECO:0000259" key="1">
    <source>
        <dbReference type="Pfam" id="PF10000"/>
    </source>
</evidence>
<name>A0ABV7EU56_9GAMM</name>
<dbReference type="Gene3D" id="3.30.2130.10">
    <property type="entry name" value="VC0802-like"/>
    <property type="match status" value="1"/>
</dbReference>
<comment type="caution">
    <text evidence="3">The sequence shown here is derived from an EMBL/GenBank/DDBJ whole genome shotgun (WGS) entry which is preliminary data.</text>
</comment>
<accession>A0ABV7EU56</accession>
<gene>
    <name evidence="3" type="ORF">ACFOSU_20285</name>
</gene>
<feature type="domain" description="DUF2241" evidence="1">
    <location>
        <begin position="13"/>
        <end position="58"/>
    </location>
</feature>
<protein>
    <submittedName>
        <fullName evidence="3">ACT domain-containing protein</fullName>
    </submittedName>
</protein>
<dbReference type="EMBL" id="JBHRSS010000010">
    <property type="protein sequence ID" value="MFC3106219.1"/>
    <property type="molecule type" value="Genomic_DNA"/>
</dbReference>
<dbReference type="InterPro" id="IPR018717">
    <property type="entry name" value="DUF2241"/>
</dbReference>
<evidence type="ECO:0000259" key="2">
    <source>
        <dbReference type="Pfam" id="PF13840"/>
    </source>
</evidence>
<dbReference type="Proteomes" id="UP001595462">
    <property type="component" value="Unassembled WGS sequence"/>
</dbReference>
<dbReference type="InterPro" id="IPR027795">
    <property type="entry name" value="CASTOR_ACT_dom"/>
</dbReference>
<dbReference type="SUPFAM" id="SSF55021">
    <property type="entry name" value="ACT-like"/>
    <property type="match status" value="2"/>
</dbReference>
<keyword evidence="4" id="KW-1185">Reference proteome</keyword>
<evidence type="ECO:0000313" key="4">
    <source>
        <dbReference type="Proteomes" id="UP001595462"/>
    </source>
</evidence>